<accession>W8F0V4</accession>
<dbReference type="HOGENOM" id="CLU_3217279_0_0_10"/>
<dbReference type="EMBL" id="CP007145">
    <property type="protein sequence ID" value="AHJ99009.1"/>
    <property type="molecule type" value="Genomic_DNA"/>
</dbReference>
<dbReference type="KEGG" id="hsw:Hsw_3414"/>
<evidence type="ECO:0000313" key="1">
    <source>
        <dbReference type="EMBL" id="AHJ99009.1"/>
    </source>
</evidence>
<organism evidence="1 2">
    <name type="scientific">Hymenobacter swuensis DY53</name>
    <dbReference type="NCBI Taxonomy" id="1227739"/>
    <lineage>
        <taxon>Bacteria</taxon>
        <taxon>Pseudomonadati</taxon>
        <taxon>Bacteroidota</taxon>
        <taxon>Cytophagia</taxon>
        <taxon>Cytophagales</taxon>
        <taxon>Hymenobacteraceae</taxon>
        <taxon>Hymenobacter</taxon>
    </lineage>
</organism>
<reference evidence="1 2" key="1">
    <citation type="submission" date="2014-01" db="EMBL/GenBank/DDBJ databases">
        <title>Complete genome sequence of ionizing-radiation resistance bacterium Hymenobacter swuensis DY53.</title>
        <authorList>
            <person name="Jung J.-H."/>
            <person name="Jeong S.-W."/>
            <person name="Joe M.-H."/>
            <person name="Cho y.-j."/>
            <person name="Kim M.-K."/>
            <person name="Lim S.-Y."/>
        </authorList>
    </citation>
    <scope>NUCLEOTIDE SEQUENCE [LARGE SCALE GENOMIC DNA]</scope>
    <source>
        <strain evidence="1 2">DY53</strain>
    </source>
</reference>
<dbReference type="AlphaFoldDB" id="W8F0V4"/>
<dbReference type="STRING" id="1227739.Hsw_3414"/>
<keyword evidence="2" id="KW-1185">Reference proteome</keyword>
<dbReference type="Proteomes" id="UP000019423">
    <property type="component" value="Chromosome"/>
</dbReference>
<sequence>MLASTNHRVKRRFSGSPVLAAIKKAPAELAGAFRRKNYFAELVL</sequence>
<evidence type="ECO:0000313" key="2">
    <source>
        <dbReference type="Proteomes" id="UP000019423"/>
    </source>
</evidence>
<gene>
    <name evidence="1" type="ORF">Hsw_3414</name>
</gene>
<proteinExistence type="predicted"/>
<protein>
    <submittedName>
        <fullName evidence="1">Uncharacterized protein</fullName>
    </submittedName>
</protein>
<name>W8F0V4_9BACT</name>